<dbReference type="STRING" id="1586267.GCA_001418685_00304"/>
<dbReference type="Pfam" id="PF16119">
    <property type="entry name" value="DUF4835"/>
    <property type="match status" value="1"/>
</dbReference>
<dbReference type="Proteomes" id="UP000182761">
    <property type="component" value="Unassembled WGS sequence"/>
</dbReference>
<accession>A0A0X3AM62</accession>
<evidence type="ECO:0000313" key="2">
    <source>
        <dbReference type="EMBL" id="CVK15481.1"/>
    </source>
</evidence>
<dbReference type="InterPro" id="IPR032274">
    <property type="entry name" value="DUF4835"/>
</dbReference>
<evidence type="ECO:0000313" key="3">
    <source>
        <dbReference type="Proteomes" id="UP000182761"/>
    </source>
</evidence>
<keyword evidence="3" id="KW-1185">Reference proteome</keyword>
<proteinExistence type="predicted"/>
<evidence type="ECO:0008006" key="4">
    <source>
        <dbReference type="Google" id="ProtNLM"/>
    </source>
</evidence>
<evidence type="ECO:0000256" key="1">
    <source>
        <dbReference type="SAM" id="SignalP"/>
    </source>
</evidence>
<keyword evidence="1" id="KW-0732">Signal</keyword>
<dbReference type="EMBL" id="FCOR01000002">
    <property type="protein sequence ID" value="CVK15481.1"/>
    <property type="molecule type" value="Genomic_DNA"/>
</dbReference>
<sequence length="302" mass="34926">MKHIFLFTLLLLLPLFATCQQLLADVNINFSKVQGSNNQVFTTLKKDLKEFINNTDWIQDKKLLMKERIKCSFGIIIDERISTDKFKATLLIQSSRPVYNSSYITPVLNYQDTNFTFNYIESENLVFNETRFSGKNLTDVIAFYIYMILGYDADTFSRYGGTEYFDKAQKISDNSINQGYNGWNTFDGPKTRGSLIADIVNDKSKMLRNISYNYHRLGLDVMSSNELQAKTHIATYLMKLNEYSSNYQFYPLDLFLTAKREEIANIFSGGIPVTSINISELKTLLQKINPINSNDYWNKIKN</sequence>
<organism evidence="2 3">
    <name type="scientific">Apibacter mensalis</name>
    <dbReference type="NCBI Taxonomy" id="1586267"/>
    <lineage>
        <taxon>Bacteria</taxon>
        <taxon>Pseudomonadati</taxon>
        <taxon>Bacteroidota</taxon>
        <taxon>Flavobacteriia</taxon>
        <taxon>Flavobacteriales</taxon>
        <taxon>Weeksellaceae</taxon>
        <taxon>Apibacter</taxon>
    </lineage>
</organism>
<dbReference type="AlphaFoldDB" id="A0A0X3AM62"/>
<feature type="chain" id="PRO_5007049729" description="DUF4835 domain-containing protein" evidence="1">
    <location>
        <begin position="25"/>
        <end position="302"/>
    </location>
</feature>
<name>A0A0X3AM62_9FLAO</name>
<reference evidence="2 3" key="1">
    <citation type="submission" date="2016-01" db="EMBL/GenBank/DDBJ databases">
        <authorList>
            <person name="McClelland M."/>
            <person name="Jain A."/>
            <person name="Saraogi P."/>
            <person name="Mendelson R."/>
            <person name="Westerman R."/>
            <person name="SanMiguel P."/>
            <person name="Csonka L."/>
        </authorList>
    </citation>
    <scope>NUCLEOTIDE SEQUENCE [LARGE SCALE GENOMIC DNA]</scope>
    <source>
        <strain evidence="2 3">R-53146</strain>
    </source>
</reference>
<dbReference type="OrthoDB" id="9773381at2"/>
<protein>
    <recommendedName>
        <fullName evidence="4">DUF4835 domain-containing protein</fullName>
    </recommendedName>
</protein>
<feature type="signal peptide" evidence="1">
    <location>
        <begin position="1"/>
        <end position="24"/>
    </location>
</feature>
<gene>
    <name evidence="2" type="ORF">Ga0061079_10226</name>
</gene>